<sequence length="36" mass="3796">MASVPAPVRDVFTVCLIAVTALSVDDRLCRRGAVHG</sequence>
<accession>A0A7W7WT94</accession>
<evidence type="ECO:0000313" key="2">
    <source>
        <dbReference type="Proteomes" id="UP000578819"/>
    </source>
</evidence>
<comment type="caution">
    <text evidence="1">The sequence shown here is derived from an EMBL/GenBank/DDBJ whole genome shotgun (WGS) entry which is preliminary data.</text>
</comment>
<dbReference type="AlphaFoldDB" id="A0A7W7WT94"/>
<protein>
    <submittedName>
        <fullName evidence="1">Uncharacterized protein</fullName>
    </submittedName>
</protein>
<dbReference type="Proteomes" id="UP000578819">
    <property type="component" value="Unassembled WGS sequence"/>
</dbReference>
<proteinExistence type="predicted"/>
<name>A0A7W7WT94_9ACTN</name>
<organism evidence="1 2">
    <name type="scientific">Micromonospora polyrhachis</name>
    <dbReference type="NCBI Taxonomy" id="1282883"/>
    <lineage>
        <taxon>Bacteria</taxon>
        <taxon>Bacillati</taxon>
        <taxon>Actinomycetota</taxon>
        <taxon>Actinomycetes</taxon>
        <taxon>Micromonosporales</taxon>
        <taxon>Micromonosporaceae</taxon>
        <taxon>Micromonospora</taxon>
    </lineage>
</organism>
<evidence type="ECO:0000313" key="1">
    <source>
        <dbReference type="EMBL" id="MBB4962462.1"/>
    </source>
</evidence>
<reference evidence="1 2" key="1">
    <citation type="submission" date="2020-08" db="EMBL/GenBank/DDBJ databases">
        <title>Sequencing the genomes of 1000 actinobacteria strains.</title>
        <authorList>
            <person name="Klenk H.-P."/>
        </authorList>
    </citation>
    <scope>NUCLEOTIDE SEQUENCE [LARGE SCALE GENOMIC DNA]</scope>
    <source>
        <strain evidence="1 2">DSM 45886</strain>
    </source>
</reference>
<keyword evidence="2" id="KW-1185">Reference proteome</keyword>
<gene>
    <name evidence="1" type="ORF">FHR38_006195</name>
</gene>
<dbReference type="EMBL" id="JACHJW010000001">
    <property type="protein sequence ID" value="MBB4962462.1"/>
    <property type="molecule type" value="Genomic_DNA"/>
</dbReference>